<dbReference type="InParanoid" id="H2XWS0"/>
<reference evidence="2" key="1">
    <citation type="journal article" date="2002" name="Science">
        <title>The draft genome of Ciona intestinalis: insights into chordate and vertebrate origins.</title>
        <authorList>
            <person name="Dehal P."/>
            <person name="Satou Y."/>
            <person name="Campbell R.K."/>
            <person name="Chapman J."/>
            <person name="Degnan B."/>
            <person name="De Tomaso A."/>
            <person name="Davidson B."/>
            <person name="Di Gregorio A."/>
            <person name="Gelpke M."/>
            <person name="Goodstein D.M."/>
            <person name="Harafuji N."/>
            <person name="Hastings K.E."/>
            <person name="Ho I."/>
            <person name="Hotta K."/>
            <person name="Huang W."/>
            <person name="Kawashima T."/>
            <person name="Lemaire P."/>
            <person name="Martinez D."/>
            <person name="Meinertzhagen I.A."/>
            <person name="Necula S."/>
            <person name="Nonaka M."/>
            <person name="Putnam N."/>
            <person name="Rash S."/>
            <person name="Saiga H."/>
            <person name="Satake M."/>
            <person name="Terry A."/>
            <person name="Yamada L."/>
            <person name="Wang H.G."/>
            <person name="Awazu S."/>
            <person name="Azumi K."/>
            <person name="Boore J."/>
            <person name="Branno M."/>
            <person name="Chin-Bow S."/>
            <person name="DeSantis R."/>
            <person name="Doyle S."/>
            <person name="Francino P."/>
            <person name="Keys D.N."/>
            <person name="Haga S."/>
            <person name="Hayashi H."/>
            <person name="Hino K."/>
            <person name="Imai K.S."/>
            <person name="Inaba K."/>
            <person name="Kano S."/>
            <person name="Kobayashi K."/>
            <person name="Kobayashi M."/>
            <person name="Lee B.I."/>
            <person name="Makabe K.W."/>
            <person name="Manohar C."/>
            <person name="Matassi G."/>
            <person name="Medina M."/>
            <person name="Mochizuki Y."/>
            <person name="Mount S."/>
            <person name="Morishita T."/>
            <person name="Miura S."/>
            <person name="Nakayama A."/>
            <person name="Nishizaka S."/>
            <person name="Nomoto H."/>
            <person name="Ohta F."/>
            <person name="Oishi K."/>
            <person name="Rigoutsos I."/>
            <person name="Sano M."/>
            <person name="Sasaki A."/>
            <person name="Sasakura Y."/>
            <person name="Shoguchi E."/>
            <person name="Shin-i T."/>
            <person name="Spagnuolo A."/>
            <person name="Stainier D."/>
            <person name="Suzuki M.M."/>
            <person name="Tassy O."/>
            <person name="Takatori N."/>
            <person name="Tokuoka M."/>
            <person name="Yagi K."/>
            <person name="Yoshizaki F."/>
            <person name="Wada S."/>
            <person name="Zhang C."/>
            <person name="Hyatt P.D."/>
            <person name="Larimer F."/>
            <person name="Detter C."/>
            <person name="Doggett N."/>
            <person name="Glavina T."/>
            <person name="Hawkins T."/>
            <person name="Richardson P."/>
            <person name="Lucas S."/>
            <person name="Kohara Y."/>
            <person name="Levine M."/>
            <person name="Satoh N."/>
            <person name="Rokhsar D.S."/>
        </authorList>
    </citation>
    <scope>NUCLEOTIDE SEQUENCE [LARGE SCALE GENOMIC DNA]</scope>
</reference>
<name>H2XWS0_CIOIN</name>
<keyword evidence="2" id="KW-1185">Reference proteome</keyword>
<dbReference type="EMBL" id="EAAA01001006">
    <property type="status" value="NOT_ANNOTATED_CDS"/>
    <property type="molecule type" value="Genomic_DNA"/>
</dbReference>
<reference evidence="1" key="4">
    <citation type="submission" date="2025-09" db="UniProtKB">
        <authorList>
            <consortium name="Ensembl"/>
        </authorList>
    </citation>
    <scope>IDENTIFICATION</scope>
</reference>
<sequence length="104" mass="11973">MPYEYDPHNHFRIPGFRRWSCELGLLPVKPCLRSHSSLGPTAPRFLFLYLLAEGAGGASRRRYFRSVVDQLGCVADHVRHRALLHLCMCQRGACDVCVRYGHRF</sequence>
<proteinExistence type="predicted"/>
<evidence type="ECO:0000313" key="2">
    <source>
        <dbReference type="Proteomes" id="UP000008144"/>
    </source>
</evidence>
<evidence type="ECO:0000313" key="1">
    <source>
        <dbReference type="Ensembl" id="ENSCINP00000034104.1"/>
    </source>
</evidence>
<dbReference type="AlphaFoldDB" id="H2XWS0"/>
<organism evidence="1 2">
    <name type="scientific">Ciona intestinalis</name>
    <name type="common">Transparent sea squirt</name>
    <name type="synonym">Ascidia intestinalis</name>
    <dbReference type="NCBI Taxonomy" id="7719"/>
    <lineage>
        <taxon>Eukaryota</taxon>
        <taxon>Metazoa</taxon>
        <taxon>Chordata</taxon>
        <taxon>Tunicata</taxon>
        <taxon>Ascidiacea</taxon>
        <taxon>Phlebobranchia</taxon>
        <taxon>Cionidae</taxon>
        <taxon>Ciona</taxon>
    </lineage>
</organism>
<protein>
    <submittedName>
        <fullName evidence="1">Uncharacterized protein</fullName>
    </submittedName>
</protein>
<dbReference type="HOGENOM" id="CLU_2249116_0_0_1"/>
<dbReference type="Proteomes" id="UP000008144">
    <property type="component" value="Chromosome 12"/>
</dbReference>
<accession>H2XWS0</accession>
<reference evidence="1" key="2">
    <citation type="journal article" date="2008" name="Genome Biol.">
        <title>Improved genome assembly and evidence-based global gene model set for the chordate Ciona intestinalis: new insight into intron and operon populations.</title>
        <authorList>
            <person name="Satou Y."/>
            <person name="Mineta K."/>
            <person name="Ogasawara M."/>
            <person name="Sasakura Y."/>
            <person name="Shoguchi E."/>
            <person name="Ueno K."/>
            <person name="Yamada L."/>
            <person name="Matsumoto J."/>
            <person name="Wasserscheid J."/>
            <person name="Dewar K."/>
            <person name="Wiley G.B."/>
            <person name="Macmil S.L."/>
            <person name="Roe B.A."/>
            <person name="Zeller R.W."/>
            <person name="Hastings K.E."/>
            <person name="Lemaire P."/>
            <person name="Lindquist E."/>
            <person name="Endo T."/>
            <person name="Hotta K."/>
            <person name="Inaba K."/>
        </authorList>
    </citation>
    <scope>NUCLEOTIDE SEQUENCE [LARGE SCALE GENOMIC DNA]</scope>
    <source>
        <strain evidence="1">wild type</strain>
    </source>
</reference>
<dbReference type="Ensembl" id="ENSCINT00000033394.1">
    <property type="protein sequence ID" value="ENSCINP00000034104.1"/>
    <property type="gene ID" value="ENSCING00000018147.1"/>
</dbReference>
<reference evidence="1" key="3">
    <citation type="submission" date="2025-08" db="UniProtKB">
        <authorList>
            <consortium name="Ensembl"/>
        </authorList>
    </citation>
    <scope>IDENTIFICATION</scope>
</reference>